<proteinExistence type="inferred from homology"/>
<feature type="region of interest" description="Disordered" evidence="8">
    <location>
        <begin position="226"/>
        <end position="274"/>
    </location>
</feature>
<feature type="compositionally biased region" description="Basic and acidic residues" evidence="8">
    <location>
        <begin position="147"/>
        <end position="162"/>
    </location>
</feature>
<name>A0A1Y1UES7_9TREE</name>
<evidence type="ECO:0000259" key="9">
    <source>
        <dbReference type="PROSITE" id="PS50102"/>
    </source>
</evidence>
<evidence type="ECO:0000256" key="4">
    <source>
        <dbReference type="ARBA" id="ARBA00015520"/>
    </source>
</evidence>
<protein>
    <recommendedName>
        <fullName evidence="4">Nucleolar protein 12</fullName>
    </recommendedName>
</protein>
<feature type="compositionally biased region" description="Basic and acidic residues" evidence="8">
    <location>
        <begin position="1"/>
        <end position="11"/>
    </location>
</feature>
<dbReference type="EMBL" id="NBSH01000008">
    <property type="protein sequence ID" value="ORX36528.1"/>
    <property type="molecule type" value="Genomic_DNA"/>
</dbReference>
<feature type="compositionally biased region" description="Basic residues" evidence="8">
    <location>
        <begin position="543"/>
        <end position="554"/>
    </location>
</feature>
<evidence type="ECO:0000256" key="1">
    <source>
        <dbReference type="ARBA" id="ARBA00002475"/>
    </source>
</evidence>
<evidence type="ECO:0000256" key="7">
    <source>
        <dbReference type="PROSITE-ProRule" id="PRU00176"/>
    </source>
</evidence>
<dbReference type="Gene3D" id="3.30.70.330">
    <property type="match status" value="1"/>
</dbReference>
<feature type="compositionally biased region" description="Acidic residues" evidence="8">
    <location>
        <begin position="74"/>
        <end position="109"/>
    </location>
</feature>
<evidence type="ECO:0000313" key="11">
    <source>
        <dbReference type="Proteomes" id="UP000193218"/>
    </source>
</evidence>
<dbReference type="AlphaFoldDB" id="A0A1Y1UES7"/>
<dbReference type="SMART" id="SM00360">
    <property type="entry name" value="RRM"/>
    <property type="match status" value="1"/>
</dbReference>
<reference evidence="10 11" key="1">
    <citation type="submission" date="2017-03" db="EMBL/GenBank/DDBJ databases">
        <title>Widespread Adenine N6-methylation of Active Genes in Fungi.</title>
        <authorList>
            <consortium name="DOE Joint Genome Institute"/>
            <person name="Mondo S.J."/>
            <person name="Dannebaum R.O."/>
            <person name="Kuo R.C."/>
            <person name="Louie K.B."/>
            <person name="Bewick A.J."/>
            <person name="Labutti K."/>
            <person name="Haridas S."/>
            <person name="Kuo A."/>
            <person name="Salamov A."/>
            <person name="Ahrendt S.R."/>
            <person name="Lau R."/>
            <person name="Bowen B.P."/>
            <person name="Lipzen A."/>
            <person name="Sullivan W."/>
            <person name="Andreopoulos W.B."/>
            <person name="Clum A."/>
            <person name="Lindquist E."/>
            <person name="Daum C."/>
            <person name="Northen T.R."/>
            <person name="Ramamoorthy G."/>
            <person name="Schmitz R.J."/>
            <person name="Gryganskyi A."/>
            <person name="Culley D."/>
            <person name="Magnuson J."/>
            <person name="James T.Y."/>
            <person name="O'Malley M.A."/>
            <person name="Stajich J.E."/>
            <person name="Spatafora J.W."/>
            <person name="Visel A."/>
            <person name="Grigoriev I.V."/>
        </authorList>
    </citation>
    <scope>NUCLEOTIDE SEQUENCE [LARGE SCALE GENOMIC DNA]</scope>
    <source>
        <strain evidence="10 11">NRRL Y-17943</strain>
    </source>
</reference>
<dbReference type="STRING" id="4999.A0A1Y1UES7"/>
<evidence type="ECO:0000256" key="8">
    <source>
        <dbReference type="SAM" id="MobiDB-lite"/>
    </source>
</evidence>
<feature type="compositionally biased region" description="Low complexity" evidence="8">
    <location>
        <begin position="134"/>
        <end position="144"/>
    </location>
</feature>
<dbReference type="InterPro" id="IPR035979">
    <property type="entry name" value="RBD_domain_sf"/>
</dbReference>
<feature type="compositionally biased region" description="Basic and acidic residues" evidence="8">
    <location>
        <begin position="514"/>
        <end position="542"/>
    </location>
</feature>
<dbReference type="PANTHER" id="PTHR23236:SF25">
    <property type="entry name" value="RNA-BINDING PROTEIN 34"/>
    <property type="match status" value="1"/>
</dbReference>
<dbReference type="GO" id="GO:0000463">
    <property type="term" value="P:maturation of LSU-rRNA from tricistronic rRNA transcript (SSU-rRNA, 5.8S rRNA, LSU-rRNA)"/>
    <property type="evidence" value="ECO:0007669"/>
    <property type="project" value="TreeGrafter"/>
</dbReference>
<keyword evidence="6" id="KW-0539">Nucleus</keyword>
<keyword evidence="11" id="KW-1185">Reference proteome</keyword>
<dbReference type="GO" id="GO:0005730">
    <property type="term" value="C:nucleolus"/>
    <property type="evidence" value="ECO:0007669"/>
    <property type="project" value="UniProtKB-SubCell"/>
</dbReference>
<accession>A0A1Y1UES7</accession>
<dbReference type="InParanoid" id="A0A1Y1UES7"/>
<dbReference type="PANTHER" id="PTHR23236">
    <property type="entry name" value="EUKARYOTIC TRANSLATION INITIATION FACTOR 4B/4H"/>
    <property type="match status" value="1"/>
</dbReference>
<evidence type="ECO:0000256" key="6">
    <source>
        <dbReference type="ARBA" id="ARBA00023242"/>
    </source>
</evidence>
<feature type="compositionally biased region" description="Basic and acidic residues" evidence="8">
    <location>
        <begin position="115"/>
        <end position="127"/>
    </location>
</feature>
<dbReference type="OrthoDB" id="442677at2759"/>
<dbReference type="PROSITE" id="PS50102">
    <property type="entry name" value="RRM"/>
    <property type="match status" value="1"/>
</dbReference>
<feature type="compositionally biased region" description="Low complexity" evidence="8">
    <location>
        <begin position="258"/>
        <end position="274"/>
    </location>
</feature>
<feature type="region of interest" description="Disordered" evidence="8">
    <location>
        <begin position="1"/>
        <end position="40"/>
    </location>
</feature>
<feature type="region of interest" description="Disordered" evidence="8">
    <location>
        <begin position="58"/>
        <end position="178"/>
    </location>
</feature>
<dbReference type="GeneID" id="33557993"/>
<dbReference type="SUPFAM" id="SSF54928">
    <property type="entry name" value="RNA-binding domain, RBD"/>
    <property type="match status" value="1"/>
</dbReference>
<dbReference type="RefSeq" id="XP_021870629.1">
    <property type="nucleotide sequence ID" value="XM_022016184.1"/>
</dbReference>
<dbReference type="InterPro" id="IPR000504">
    <property type="entry name" value="RRM_dom"/>
</dbReference>
<evidence type="ECO:0000313" key="10">
    <source>
        <dbReference type="EMBL" id="ORX36528.1"/>
    </source>
</evidence>
<keyword evidence="5 7" id="KW-0694">RNA-binding</keyword>
<evidence type="ECO:0000256" key="5">
    <source>
        <dbReference type="ARBA" id="ARBA00022884"/>
    </source>
</evidence>
<organism evidence="10 11">
    <name type="scientific">Kockovaella imperatae</name>
    <dbReference type="NCBI Taxonomy" id="4999"/>
    <lineage>
        <taxon>Eukaryota</taxon>
        <taxon>Fungi</taxon>
        <taxon>Dikarya</taxon>
        <taxon>Basidiomycota</taxon>
        <taxon>Agaricomycotina</taxon>
        <taxon>Tremellomycetes</taxon>
        <taxon>Tremellales</taxon>
        <taxon>Cuniculitremaceae</taxon>
        <taxon>Kockovaella</taxon>
    </lineage>
</organism>
<gene>
    <name evidence="10" type="ORF">BD324DRAFT_629236</name>
</gene>
<comment type="similarity">
    <text evidence="3">Belongs to the RRM RBM34 family.</text>
</comment>
<dbReference type="Proteomes" id="UP000193218">
    <property type="component" value="Unassembled WGS sequence"/>
</dbReference>
<comment type="function">
    <text evidence="1">Involved in pre-25S rRNA processing.</text>
</comment>
<dbReference type="GO" id="GO:0019843">
    <property type="term" value="F:rRNA binding"/>
    <property type="evidence" value="ECO:0007669"/>
    <property type="project" value="TreeGrafter"/>
</dbReference>
<comment type="subcellular location">
    <subcellularLocation>
        <location evidence="2">Nucleus</location>
        <location evidence="2">Nucleolus</location>
    </subcellularLocation>
</comment>
<sequence length="600" mass="65109">MGKRSGEDSQKSGKKVKTGQAVEKEEEGFSLFSGRGDADLDDVFSKGATFAVVPGVGKAAAGGSLLQPARADEIAEEEDEEAEDGSEDEAEGSMAETSDEDGDAEEADFTGDNGEDNKLEAEESRADSDDEDAASVASSSSSGSQELVHESVKAGKGRDQLAKRYVPPGETPEDRDRRTVFLGNLPIECATSKSSLSHLRQHLLTFCSGAKIESVRFRSVPFATPTTARPLAEKDKAGKDQASSNPSNSRQEREKQRAAAWRGEAGAETGPGAEKVFLDSKGKRKVAFIKKEFHASAKTCNAYVVFAHPSPDRSTNVAPILDPYEAAERALNADGSNFMDHLIRVDRVNGKKHSAAPGKTAKQNDWLGGADPRLSIFVGGLDYETKEDDLRSYFESLMVKERGEREKKYVTGVRLIRDRDTQMGKGFGYVHFAESESVDEVLAIDQRLKFAKRPIRVQRCKASQSHKIARQPVNTKQDSKPTSSKARPTGSITSVTARSPKARNSSSDAPRVIPKGDPKLGERLKGLSKDERKAAKASDAHRQARRMAKKKLKHRSESERSTGAVKLGGKDNRPKGHGGKAKKGRVRSEHALNKMKGART</sequence>
<feature type="region of interest" description="Disordered" evidence="8">
    <location>
        <begin position="457"/>
        <end position="600"/>
    </location>
</feature>
<feature type="domain" description="RRM" evidence="9">
    <location>
        <begin position="374"/>
        <end position="462"/>
    </location>
</feature>
<comment type="caution">
    <text evidence="10">The sequence shown here is derived from an EMBL/GenBank/DDBJ whole genome shotgun (WGS) entry which is preliminary data.</text>
</comment>
<evidence type="ECO:0000256" key="2">
    <source>
        <dbReference type="ARBA" id="ARBA00004604"/>
    </source>
</evidence>
<dbReference type="InterPro" id="IPR012677">
    <property type="entry name" value="Nucleotide-bd_a/b_plait_sf"/>
</dbReference>
<evidence type="ECO:0000256" key="3">
    <source>
        <dbReference type="ARBA" id="ARBA00007077"/>
    </source>
</evidence>
<feature type="compositionally biased region" description="Polar residues" evidence="8">
    <location>
        <begin position="461"/>
        <end position="508"/>
    </location>
</feature>
<feature type="compositionally biased region" description="Basic residues" evidence="8">
    <location>
        <begin position="575"/>
        <end position="585"/>
    </location>
</feature>